<dbReference type="EMBL" id="WIUZ02000004">
    <property type="protein sequence ID" value="KAF9788524.1"/>
    <property type="molecule type" value="Genomic_DNA"/>
</dbReference>
<dbReference type="Gene3D" id="3.30.428.10">
    <property type="entry name" value="HIT-like"/>
    <property type="match status" value="1"/>
</dbReference>
<dbReference type="Pfam" id="PF05652">
    <property type="entry name" value="DcpS"/>
    <property type="match status" value="1"/>
</dbReference>
<dbReference type="InterPro" id="IPR011145">
    <property type="entry name" value="Scavenger_mRNA_decap_enz_N"/>
</dbReference>
<evidence type="ECO:0000256" key="4">
    <source>
        <dbReference type="ARBA" id="ARBA00022553"/>
    </source>
</evidence>
<dbReference type="GO" id="GO:0000340">
    <property type="term" value="F:RNA 7-methylguanosine cap binding"/>
    <property type="evidence" value="ECO:0007669"/>
    <property type="project" value="TreeGrafter"/>
</dbReference>
<dbReference type="GO" id="GO:0005634">
    <property type="term" value="C:nucleus"/>
    <property type="evidence" value="ECO:0007669"/>
    <property type="project" value="TreeGrafter"/>
</dbReference>
<proteinExistence type="inferred from homology"/>
<accession>A0A9P6L904</accession>
<dbReference type="PANTHER" id="PTHR12978:SF0">
    <property type="entry name" value="M7GPPPX DIPHOSPHATASE"/>
    <property type="match status" value="1"/>
</dbReference>
<feature type="active site" description="Nucleophile" evidence="5">
    <location>
        <position position="236"/>
    </location>
</feature>
<reference evidence="6" key="2">
    <citation type="submission" date="2020-11" db="EMBL/GenBank/DDBJ databases">
        <authorList>
            <consortium name="DOE Joint Genome Institute"/>
            <person name="Kuo A."/>
            <person name="Miyauchi S."/>
            <person name="Kiss E."/>
            <person name="Drula E."/>
            <person name="Kohler A."/>
            <person name="Sanchez-Garcia M."/>
            <person name="Andreopoulos B."/>
            <person name="Barry K.W."/>
            <person name="Bonito G."/>
            <person name="Buee M."/>
            <person name="Carver A."/>
            <person name="Chen C."/>
            <person name="Cichocki N."/>
            <person name="Clum A."/>
            <person name="Culley D."/>
            <person name="Crous P.W."/>
            <person name="Fauchery L."/>
            <person name="Girlanda M."/>
            <person name="Hayes R."/>
            <person name="Keri Z."/>
            <person name="Labutti K."/>
            <person name="Lipzen A."/>
            <person name="Lombard V."/>
            <person name="Magnuson J."/>
            <person name="Maillard F."/>
            <person name="Morin E."/>
            <person name="Murat C."/>
            <person name="Nolan M."/>
            <person name="Ohm R."/>
            <person name="Pangilinan J."/>
            <person name="Pereira M."/>
            <person name="Perotto S."/>
            <person name="Peter M."/>
            <person name="Riley R."/>
            <person name="Sitrit Y."/>
            <person name="Stielow B."/>
            <person name="Szollosi G."/>
            <person name="Zifcakova L."/>
            <person name="Stursova M."/>
            <person name="Spatafora J.W."/>
            <person name="Tedersoo L."/>
            <person name="Vaario L.-M."/>
            <person name="Yamada A."/>
            <person name="Yan M."/>
            <person name="Wang P."/>
            <person name="Xu J."/>
            <person name="Bruns T."/>
            <person name="Baldrian P."/>
            <person name="Vilgalys R."/>
            <person name="Henrissat B."/>
            <person name="Grigoriev I.V."/>
            <person name="Hibbett D."/>
            <person name="Nagy L.G."/>
            <person name="Martin F.M."/>
        </authorList>
    </citation>
    <scope>NUCLEOTIDE SEQUENCE</scope>
    <source>
        <strain evidence="6">UH-Tt-Lm1</strain>
    </source>
</reference>
<comment type="similarity">
    <text evidence="2">Belongs to the HIT family.</text>
</comment>
<dbReference type="PANTHER" id="PTHR12978">
    <property type="entry name" value="HISTIDINE TRIAD HIT PROTEIN MEMBER"/>
    <property type="match status" value="1"/>
</dbReference>
<dbReference type="Proteomes" id="UP000736335">
    <property type="component" value="Unassembled WGS sequence"/>
</dbReference>
<dbReference type="InterPro" id="IPR019808">
    <property type="entry name" value="Histidine_triad_CS"/>
</dbReference>
<comment type="caution">
    <text evidence="6">The sequence shown here is derived from an EMBL/GenBank/DDBJ whole genome shotgun (WGS) entry which is preliminary data.</text>
</comment>
<dbReference type="GO" id="GO:0000290">
    <property type="term" value="P:deadenylation-dependent decapping of nuclear-transcribed mRNA"/>
    <property type="evidence" value="ECO:0007669"/>
    <property type="project" value="InterPro"/>
</dbReference>
<dbReference type="InterPro" id="IPR008594">
    <property type="entry name" value="DcpS/DCS2"/>
</dbReference>
<evidence type="ECO:0000256" key="2">
    <source>
        <dbReference type="ARBA" id="ARBA00010208"/>
    </source>
</evidence>
<dbReference type="SUPFAM" id="SSF102860">
    <property type="entry name" value="mRNA decapping enzyme DcpS N-terminal domain"/>
    <property type="match status" value="1"/>
</dbReference>
<keyword evidence="3" id="KW-0963">Cytoplasm</keyword>
<evidence type="ECO:0000313" key="7">
    <source>
        <dbReference type="Proteomes" id="UP000736335"/>
    </source>
</evidence>
<organism evidence="6 7">
    <name type="scientific">Thelephora terrestris</name>
    <dbReference type="NCBI Taxonomy" id="56493"/>
    <lineage>
        <taxon>Eukaryota</taxon>
        <taxon>Fungi</taxon>
        <taxon>Dikarya</taxon>
        <taxon>Basidiomycota</taxon>
        <taxon>Agaricomycotina</taxon>
        <taxon>Agaricomycetes</taxon>
        <taxon>Thelephorales</taxon>
        <taxon>Thelephoraceae</taxon>
        <taxon>Thelephora</taxon>
    </lineage>
</organism>
<keyword evidence="7" id="KW-1185">Reference proteome</keyword>
<evidence type="ECO:0000313" key="6">
    <source>
        <dbReference type="EMBL" id="KAF9788524.1"/>
    </source>
</evidence>
<dbReference type="PIRSF" id="PIRSF028973">
    <property type="entry name" value="Scavenger_mRNA_decap_enz"/>
    <property type="match status" value="1"/>
</dbReference>
<dbReference type="AlphaFoldDB" id="A0A9P6L904"/>
<evidence type="ECO:0000256" key="5">
    <source>
        <dbReference type="PIRSR" id="PIRSR028973-1"/>
    </source>
</evidence>
<dbReference type="SUPFAM" id="SSF54197">
    <property type="entry name" value="HIT-like"/>
    <property type="match status" value="1"/>
</dbReference>
<evidence type="ECO:0000256" key="3">
    <source>
        <dbReference type="ARBA" id="ARBA00022490"/>
    </source>
</evidence>
<comment type="subcellular location">
    <subcellularLocation>
        <location evidence="1">Cytoplasm</location>
    </subcellularLocation>
</comment>
<dbReference type="InterPro" id="IPR036265">
    <property type="entry name" value="HIT-like_sf"/>
</dbReference>
<dbReference type="Pfam" id="PF11969">
    <property type="entry name" value="DcpS_C"/>
    <property type="match status" value="1"/>
</dbReference>
<name>A0A9P6L904_9AGAM</name>
<sequence length="299" mass="34191">MDLGAFKFERILNQDSVTHAISFLGTLPNAEGVHEPAIIRIEKLALPESSAEEFAQIVHDVEKIDLNDIYSWYFGRLKSVRDVKINVIFPATELHIRKYTKQDNFLVRETPEIYERVVKPFIASFPPSRTKWLDDIISGKKEGEKVLHRDDTGPFGYLIIPDMKWNLETVSDLYLLALCTTNTVKSLRDLRKVHVPVLKNIKDEATRIVNARWKNDGKDVSLRMYIHYQPSYYQFHIHIVNANHSMGFGMAVGQAHLLDDIISLLELDPDDGPSIVERMTFTYGLGEQHGLYPLLAGAE</sequence>
<dbReference type="Gene3D" id="3.30.200.40">
    <property type="entry name" value="Scavenger mRNA decapping enzyme, N-terminal domain"/>
    <property type="match status" value="1"/>
</dbReference>
<evidence type="ECO:0000256" key="1">
    <source>
        <dbReference type="ARBA" id="ARBA00004496"/>
    </source>
</evidence>
<reference evidence="6" key="1">
    <citation type="journal article" date="2020" name="Nat. Commun.">
        <title>Large-scale genome sequencing of mycorrhizal fungi provides insights into the early evolution of symbiotic traits.</title>
        <authorList>
            <person name="Miyauchi S."/>
            <person name="Kiss E."/>
            <person name="Kuo A."/>
            <person name="Drula E."/>
            <person name="Kohler A."/>
            <person name="Sanchez-Garcia M."/>
            <person name="Morin E."/>
            <person name="Andreopoulos B."/>
            <person name="Barry K.W."/>
            <person name="Bonito G."/>
            <person name="Buee M."/>
            <person name="Carver A."/>
            <person name="Chen C."/>
            <person name="Cichocki N."/>
            <person name="Clum A."/>
            <person name="Culley D."/>
            <person name="Crous P.W."/>
            <person name="Fauchery L."/>
            <person name="Girlanda M."/>
            <person name="Hayes R.D."/>
            <person name="Keri Z."/>
            <person name="LaButti K."/>
            <person name="Lipzen A."/>
            <person name="Lombard V."/>
            <person name="Magnuson J."/>
            <person name="Maillard F."/>
            <person name="Murat C."/>
            <person name="Nolan M."/>
            <person name="Ohm R.A."/>
            <person name="Pangilinan J."/>
            <person name="Pereira M.F."/>
            <person name="Perotto S."/>
            <person name="Peter M."/>
            <person name="Pfister S."/>
            <person name="Riley R."/>
            <person name="Sitrit Y."/>
            <person name="Stielow J.B."/>
            <person name="Szollosi G."/>
            <person name="Zifcakova L."/>
            <person name="Stursova M."/>
            <person name="Spatafora J.W."/>
            <person name="Tedersoo L."/>
            <person name="Vaario L.M."/>
            <person name="Yamada A."/>
            <person name="Yan M."/>
            <person name="Wang P."/>
            <person name="Xu J."/>
            <person name="Bruns T."/>
            <person name="Baldrian P."/>
            <person name="Vilgalys R."/>
            <person name="Dunand C."/>
            <person name="Henrissat B."/>
            <person name="Grigoriev I.V."/>
            <person name="Hibbett D."/>
            <person name="Nagy L.G."/>
            <person name="Martin F.M."/>
        </authorList>
    </citation>
    <scope>NUCLEOTIDE SEQUENCE</scope>
    <source>
        <strain evidence="6">UH-Tt-Lm1</strain>
    </source>
</reference>
<dbReference type="OrthoDB" id="10264956at2759"/>
<keyword evidence="4" id="KW-0597">Phosphoprotein</keyword>
<dbReference type="GO" id="GO:0000932">
    <property type="term" value="C:P-body"/>
    <property type="evidence" value="ECO:0007669"/>
    <property type="project" value="TreeGrafter"/>
</dbReference>
<dbReference type="PROSITE" id="PS00892">
    <property type="entry name" value="HIT_1"/>
    <property type="match status" value="1"/>
</dbReference>
<gene>
    <name evidence="6" type="ORF">BJ322DRAFT_1049346</name>
</gene>
<protein>
    <submittedName>
        <fullName evidence="6">Scavenger mRNA decapping enzyme</fullName>
    </submittedName>
</protein>
<dbReference type="GO" id="GO:0016787">
    <property type="term" value="F:hydrolase activity"/>
    <property type="evidence" value="ECO:0007669"/>
    <property type="project" value="InterPro"/>
</dbReference>